<sequence length="276" mass="29129">MPDKTISIRAAGVAIVVKLWRQFRGKSFGPTEKDDLGFALYERGHWVATASVERWLQQLAAVLGETSELYLAILAAWTDVVRAFDPVVLAAASAVGSWIGRLGQGGAGCGWPRALAQLLGGCAGCSPVHTSFAPFNPKAPLFVPTGFNFQQVASVVQVESSLDPFDVTAQWVQDYTEYHGPRPVVEEEEDDEALSEGELGDVSAASGSSKAASPKHSSLSRAPPVQSDDGGVGAEEADDSADSAAEDEESPDESSRKPPRASTRLDVLAKVATSSK</sequence>
<reference evidence="2 3" key="1">
    <citation type="submission" date="2018-08" db="EMBL/GenBank/DDBJ databases">
        <title>Genomic investigation of the strawberry pathogen Phytophthora fragariae indicates pathogenicity is determined by transcriptional variation in three key races.</title>
        <authorList>
            <person name="Adams T.M."/>
            <person name="Armitage A.D."/>
            <person name="Sobczyk M.K."/>
            <person name="Bates H.J."/>
            <person name="Dunwell J.M."/>
            <person name="Nellist C.F."/>
            <person name="Harrison R.J."/>
        </authorList>
    </citation>
    <scope>NUCLEOTIDE SEQUENCE [LARGE SCALE GENOMIC DNA]</scope>
    <source>
        <strain evidence="2 3">BC-1</strain>
    </source>
</reference>
<protein>
    <submittedName>
        <fullName evidence="2">Uncharacterized protein</fullName>
    </submittedName>
</protein>
<proteinExistence type="predicted"/>
<dbReference type="EMBL" id="QXGD01002848">
    <property type="protein sequence ID" value="KAE9183436.1"/>
    <property type="molecule type" value="Genomic_DNA"/>
</dbReference>
<evidence type="ECO:0000313" key="3">
    <source>
        <dbReference type="Proteomes" id="UP000440367"/>
    </source>
</evidence>
<comment type="caution">
    <text evidence="2">The sequence shown here is derived from an EMBL/GenBank/DDBJ whole genome shotgun (WGS) entry which is preliminary data.</text>
</comment>
<dbReference type="AlphaFoldDB" id="A0A6A3WDX2"/>
<feature type="compositionally biased region" description="Low complexity" evidence="1">
    <location>
        <begin position="200"/>
        <end position="220"/>
    </location>
</feature>
<evidence type="ECO:0000313" key="2">
    <source>
        <dbReference type="EMBL" id="KAE9183436.1"/>
    </source>
</evidence>
<feature type="region of interest" description="Disordered" evidence="1">
    <location>
        <begin position="180"/>
        <end position="276"/>
    </location>
</feature>
<organism evidence="2 3">
    <name type="scientific">Phytophthora fragariae</name>
    <dbReference type="NCBI Taxonomy" id="53985"/>
    <lineage>
        <taxon>Eukaryota</taxon>
        <taxon>Sar</taxon>
        <taxon>Stramenopiles</taxon>
        <taxon>Oomycota</taxon>
        <taxon>Peronosporomycetes</taxon>
        <taxon>Peronosporales</taxon>
        <taxon>Peronosporaceae</taxon>
        <taxon>Phytophthora</taxon>
    </lineage>
</organism>
<gene>
    <name evidence="2" type="ORF">PF002_g26706</name>
</gene>
<feature type="compositionally biased region" description="Acidic residues" evidence="1">
    <location>
        <begin position="235"/>
        <end position="252"/>
    </location>
</feature>
<evidence type="ECO:0000256" key="1">
    <source>
        <dbReference type="SAM" id="MobiDB-lite"/>
    </source>
</evidence>
<feature type="compositionally biased region" description="Acidic residues" evidence="1">
    <location>
        <begin position="186"/>
        <end position="199"/>
    </location>
</feature>
<name>A0A6A3WDX2_9STRA</name>
<dbReference type="Proteomes" id="UP000440367">
    <property type="component" value="Unassembled WGS sequence"/>
</dbReference>
<accession>A0A6A3WDX2</accession>